<comment type="cofactor">
    <cofactor evidence="1">
        <name>FAD</name>
        <dbReference type="ChEBI" id="CHEBI:57692"/>
    </cofactor>
</comment>
<dbReference type="Gene3D" id="3.30.9.10">
    <property type="entry name" value="D-Amino Acid Oxidase, subunit A, domain 2"/>
    <property type="match status" value="1"/>
</dbReference>
<organism evidence="8 9">
    <name type="scientific">Pelagomonas calceolata</name>
    <dbReference type="NCBI Taxonomy" id="35677"/>
    <lineage>
        <taxon>Eukaryota</taxon>
        <taxon>Sar</taxon>
        <taxon>Stramenopiles</taxon>
        <taxon>Ochrophyta</taxon>
        <taxon>Pelagophyceae</taxon>
        <taxon>Pelagomonadales</taxon>
        <taxon>Pelagomonadaceae</taxon>
        <taxon>Pelagomonas</taxon>
    </lineage>
</organism>
<evidence type="ECO:0000259" key="7">
    <source>
        <dbReference type="Pfam" id="PF01266"/>
    </source>
</evidence>
<dbReference type="OrthoDB" id="424974at2759"/>
<keyword evidence="4" id="KW-0274">FAD</keyword>
<reference evidence="8" key="1">
    <citation type="submission" date="2021-11" db="EMBL/GenBank/DDBJ databases">
        <authorList>
            <consortium name="Genoscope - CEA"/>
            <person name="William W."/>
        </authorList>
    </citation>
    <scope>NUCLEOTIDE SEQUENCE</scope>
</reference>
<name>A0A8J2T1C7_9STRA</name>
<dbReference type="GO" id="GO:0008115">
    <property type="term" value="F:sarcosine oxidase activity"/>
    <property type="evidence" value="ECO:0007669"/>
    <property type="project" value="TreeGrafter"/>
</dbReference>
<dbReference type="GO" id="GO:0050660">
    <property type="term" value="F:flavin adenine dinucleotide binding"/>
    <property type="evidence" value="ECO:0007669"/>
    <property type="project" value="InterPro"/>
</dbReference>
<dbReference type="InterPro" id="IPR036188">
    <property type="entry name" value="FAD/NAD-bd_sf"/>
</dbReference>
<dbReference type="SUPFAM" id="SSF54373">
    <property type="entry name" value="FAD-linked reductases, C-terminal domain"/>
    <property type="match status" value="1"/>
</dbReference>
<evidence type="ECO:0000256" key="6">
    <source>
        <dbReference type="SAM" id="SignalP"/>
    </source>
</evidence>
<keyword evidence="6" id="KW-0732">Signal</keyword>
<dbReference type="Proteomes" id="UP000789595">
    <property type="component" value="Unassembled WGS sequence"/>
</dbReference>
<dbReference type="InterPro" id="IPR006076">
    <property type="entry name" value="FAD-dep_OxRdtase"/>
</dbReference>
<feature type="domain" description="FAD dependent oxidoreductase" evidence="7">
    <location>
        <begin position="31"/>
        <end position="398"/>
    </location>
</feature>
<protein>
    <recommendedName>
        <fullName evidence="7">FAD dependent oxidoreductase domain-containing protein</fullName>
    </recommendedName>
</protein>
<keyword evidence="3" id="KW-0285">Flavoprotein</keyword>
<feature type="signal peptide" evidence="6">
    <location>
        <begin position="1"/>
        <end position="19"/>
    </location>
</feature>
<accession>A0A8J2T1C7</accession>
<evidence type="ECO:0000256" key="2">
    <source>
        <dbReference type="ARBA" id="ARBA00010989"/>
    </source>
</evidence>
<keyword evidence="5" id="KW-0560">Oxidoreductase</keyword>
<evidence type="ECO:0000256" key="4">
    <source>
        <dbReference type="ARBA" id="ARBA00022827"/>
    </source>
</evidence>
<comment type="caution">
    <text evidence="8">The sequence shown here is derived from an EMBL/GenBank/DDBJ whole genome shotgun (WGS) entry which is preliminary data.</text>
</comment>
<gene>
    <name evidence="8" type="ORF">PECAL_5P27300</name>
</gene>
<proteinExistence type="inferred from homology"/>
<evidence type="ECO:0000313" key="9">
    <source>
        <dbReference type="Proteomes" id="UP000789595"/>
    </source>
</evidence>
<dbReference type="InterPro" id="IPR045170">
    <property type="entry name" value="MTOX"/>
</dbReference>
<evidence type="ECO:0000256" key="3">
    <source>
        <dbReference type="ARBA" id="ARBA00022630"/>
    </source>
</evidence>
<keyword evidence="9" id="KW-1185">Reference proteome</keyword>
<feature type="chain" id="PRO_5035297145" description="FAD dependent oxidoreductase domain-containing protein" evidence="6">
    <location>
        <begin position="20"/>
        <end position="421"/>
    </location>
</feature>
<dbReference type="SUPFAM" id="SSF51905">
    <property type="entry name" value="FAD/NAD(P)-binding domain"/>
    <property type="match status" value="1"/>
</dbReference>
<dbReference type="Gene3D" id="3.50.50.60">
    <property type="entry name" value="FAD/NAD(P)-binding domain"/>
    <property type="match status" value="1"/>
</dbReference>
<evidence type="ECO:0000313" key="8">
    <source>
        <dbReference type="EMBL" id="CAH0378210.1"/>
    </source>
</evidence>
<comment type="similarity">
    <text evidence="2">Belongs to the MSOX/MTOX family.</text>
</comment>
<evidence type="ECO:0000256" key="5">
    <source>
        <dbReference type="ARBA" id="ARBA00023002"/>
    </source>
</evidence>
<dbReference type="PANTHER" id="PTHR10961:SF7">
    <property type="entry name" value="FAD DEPENDENT OXIDOREDUCTASE DOMAIN-CONTAINING PROTEIN"/>
    <property type="match status" value="1"/>
</dbReference>
<dbReference type="Pfam" id="PF01266">
    <property type="entry name" value="DAO"/>
    <property type="match status" value="1"/>
</dbReference>
<sequence length="421" mass="45800">MHILLRLGAAAAALAALAAQRLRKPQPVQYDVVVVGGGVMGVWSAIAAARQNRTVCLVEKYTEGHARGSSHGDGRIYRFAYADEIYVDMMYLSLSYWGELNDATSKVLAHTGGVSLYSGQGGNYDSHGGLDDLTKIYRKRGLAHEKLSRKKLKERFPQFSAPKNTTALYQPDFGVLFADVAMARAYELARKLKVDVREGSDVVSVKRRADSVEVRLGNKERIVGRSCIVAPGAWLTSIAKKWFNLHVPTTVTRETVSYFKPKGSKAVYGYKRMPVFISDLNNGLGDLGYYGIPIVKTQGVKVAAHHVGQTLDEKALRSHDHQGDPSIIEANQRFVASFFPGLEATPFRSESCLYTTTPDYHYVLDKVPGAGAPIILAGGGSGHAFKMGPAIGDAAAALALGVKLPFSLETFRLDRPALLRA</sequence>
<dbReference type="AlphaFoldDB" id="A0A8J2T1C7"/>
<dbReference type="EMBL" id="CAKKNE010000005">
    <property type="protein sequence ID" value="CAH0378210.1"/>
    <property type="molecule type" value="Genomic_DNA"/>
</dbReference>
<dbReference type="PANTHER" id="PTHR10961">
    <property type="entry name" value="PEROXISOMAL SARCOSINE OXIDASE"/>
    <property type="match status" value="1"/>
</dbReference>
<evidence type="ECO:0000256" key="1">
    <source>
        <dbReference type="ARBA" id="ARBA00001974"/>
    </source>
</evidence>